<dbReference type="OrthoDB" id="2578816at2"/>
<keyword evidence="1" id="KW-0472">Membrane</keyword>
<dbReference type="Proteomes" id="UP000184389">
    <property type="component" value="Unassembled WGS sequence"/>
</dbReference>
<evidence type="ECO:0000313" key="3">
    <source>
        <dbReference type="Proteomes" id="UP000184389"/>
    </source>
</evidence>
<reference evidence="2 3" key="1">
    <citation type="submission" date="2016-11" db="EMBL/GenBank/DDBJ databases">
        <authorList>
            <person name="Jaros S."/>
            <person name="Januszkiewicz K."/>
            <person name="Wedrychowicz H."/>
        </authorList>
    </citation>
    <scope>NUCLEOTIDE SEQUENCE [LARGE SCALE GENOMIC DNA]</scope>
    <source>
        <strain evidence="2 3">DSM 13106</strain>
    </source>
</reference>
<evidence type="ECO:0000256" key="1">
    <source>
        <dbReference type="SAM" id="Phobius"/>
    </source>
</evidence>
<organism evidence="2 3">
    <name type="scientific">Sporanaerobacter acetigenes DSM 13106</name>
    <dbReference type="NCBI Taxonomy" id="1123281"/>
    <lineage>
        <taxon>Bacteria</taxon>
        <taxon>Bacillati</taxon>
        <taxon>Bacillota</taxon>
        <taxon>Tissierellia</taxon>
        <taxon>Tissierellales</taxon>
        <taxon>Sporanaerobacteraceae</taxon>
        <taxon>Sporanaerobacter</taxon>
    </lineage>
</organism>
<dbReference type="AlphaFoldDB" id="A0A1M5U782"/>
<evidence type="ECO:0000313" key="2">
    <source>
        <dbReference type="EMBL" id="SHH58751.1"/>
    </source>
</evidence>
<sequence length="226" mass="26080">MKELIRPIITLILTLLGGGSVLYFLNHNANLKTKKDKQENEIVQDFVNVKDIKDKFLYTRDNKTILYIKVSPIDINLLSKKEQKSLAKILTSQTSGIQKELKFLAVSRPVDISPLISEYQEILATTTNQKQKELLRKEILSVSDYSLNGEAVERQFYFILWEDYEEDSEKELLKRGNDLVSAFNTCEIAAEILREKGIYRLCNLVNNPAYINSEDETFNTTVPFLY</sequence>
<keyword evidence="3" id="KW-1185">Reference proteome</keyword>
<name>A0A1M5U782_9FIRM</name>
<accession>A0A1M5U782</accession>
<dbReference type="STRING" id="1123281.SAMN02745180_00545"/>
<keyword evidence="1" id="KW-0812">Transmembrane</keyword>
<keyword evidence="1" id="KW-1133">Transmembrane helix</keyword>
<protein>
    <submittedName>
        <fullName evidence="2">Uncharacterized protein</fullName>
    </submittedName>
</protein>
<proteinExistence type="predicted"/>
<gene>
    <name evidence="2" type="ORF">SAMN02745180_00545</name>
</gene>
<dbReference type="EMBL" id="FQXR01000003">
    <property type="protein sequence ID" value="SHH58751.1"/>
    <property type="molecule type" value="Genomic_DNA"/>
</dbReference>
<dbReference type="RefSeq" id="WP_072743132.1">
    <property type="nucleotide sequence ID" value="NZ_FQXR01000003.1"/>
</dbReference>
<feature type="transmembrane region" description="Helical" evidence="1">
    <location>
        <begin position="6"/>
        <end position="25"/>
    </location>
</feature>